<feature type="region of interest" description="Disordered" evidence="1">
    <location>
        <begin position="1"/>
        <end position="34"/>
    </location>
</feature>
<dbReference type="InParanoid" id="A0A0C3FXC1"/>
<dbReference type="Proteomes" id="UP000054166">
    <property type="component" value="Unassembled WGS sequence"/>
</dbReference>
<dbReference type="OrthoDB" id="3256438at2759"/>
<reference evidence="3" key="2">
    <citation type="submission" date="2015-01" db="EMBL/GenBank/DDBJ databases">
        <title>Evolutionary Origins and Diversification of the Mycorrhizal Mutualists.</title>
        <authorList>
            <consortium name="DOE Joint Genome Institute"/>
            <consortium name="Mycorrhizal Genomics Consortium"/>
            <person name="Kohler A."/>
            <person name="Kuo A."/>
            <person name="Nagy L.G."/>
            <person name="Floudas D."/>
            <person name="Copeland A."/>
            <person name="Barry K.W."/>
            <person name="Cichocki N."/>
            <person name="Veneault-Fourrey C."/>
            <person name="LaButti K."/>
            <person name="Lindquist E.A."/>
            <person name="Lipzen A."/>
            <person name="Lundell T."/>
            <person name="Morin E."/>
            <person name="Murat C."/>
            <person name="Riley R."/>
            <person name="Ohm R."/>
            <person name="Sun H."/>
            <person name="Tunlid A."/>
            <person name="Henrissat B."/>
            <person name="Grigoriev I.V."/>
            <person name="Hibbett D.S."/>
            <person name="Martin F."/>
        </authorList>
    </citation>
    <scope>NUCLEOTIDE SEQUENCE [LARGE SCALE GENOMIC DNA]</scope>
    <source>
        <strain evidence="3">F 1598</strain>
    </source>
</reference>
<feature type="region of interest" description="Disordered" evidence="1">
    <location>
        <begin position="77"/>
        <end position="101"/>
    </location>
</feature>
<protein>
    <submittedName>
        <fullName evidence="2">Uncharacterized protein</fullName>
    </submittedName>
</protein>
<reference evidence="2 3" key="1">
    <citation type="submission" date="2014-04" db="EMBL/GenBank/DDBJ databases">
        <authorList>
            <consortium name="DOE Joint Genome Institute"/>
            <person name="Kuo A."/>
            <person name="Tarkka M."/>
            <person name="Buscot F."/>
            <person name="Kohler A."/>
            <person name="Nagy L.G."/>
            <person name="Floudas D."/>
            <person name="Copeland A."/>
            <person name="Barry K.W."/>
            <person name="Cichocki N."/>
            <person name="Veneault-Fourrey C."/>
            <person name="LaButti K."/>
            <person name="Lindquist E.A."/>
            <person name="Lipzen A."/>
            <person name="Lundell T."/>
            <person name="Morin E."/>
            <person name="Murat C."/>
            <person name="Sun H."/>
            <person name="Tunlid A."/>
            <person name="Henrissat B."/>
            <person name="Grigoriev I.V."/>
            <person name="Hibbett D.S."/>
            <person name="Martin F."/>
            <person name="Nordberg H.P."/>
            <person name="Cantor M.N."/>
            <person name="Hua S.X."/>
        </authorList>
    </citation>
    <scope>NUCLEOTIDE SEQUENCE [LARGE SCALE GENOMIC DNA]</scope>
    <source>
        <strain evidence="2 3">F 1598</strain>
    </source>
</reference>
<name>A0A0C3FXC1_PILCF</name>
<gene>
    <name evidence="2" type="ORF">PILCRDRAFT_6470</name>
</gene>
<dbReference type="STRING" id="765440.A0A0C3FXC1"/>
<evidence type="ECO:0000313" key="2">
    <source>
        <dbReference type="EMBL" id="KIM84189.1"/>
    </source>
</evidence>
<accession>A0A0C3FXC1</accession>
<dbReference type="AlphaFoldDB" id="A0A0C3FXC1"/>
<keyword evidence="3" id="KW-1185">Reference proteome</keyword>
<dbReference type="EMBL" id="KN832988">
    <property type="protein sequence ID" value="KIM84189.1"/>
    <property type="molecule type" value="Genomic_DNA"/>
</dbReference>
<sequence length="221" mass="24449">MSCATSSLVQSLPSGPRKRTSSFSTPKPYKAARMGSLRRTASYIVFPDFEGPPQFDTQPSSSSADCTALVLRHYKEQRQRRGKVRQAPPQFTIGPVPSFPPPPVPTPSPMPMHFPRASSPLAPKQKLLPPRASFPRSKQEPNLYKIAITTRMRCSPEGQKILSMGPRLAVSILTATRDLERIVASHVDVDKDISMMDGTLSKSWVVIPGDDRDWEMIDCSS</sequence>
<organism evidence="2 3">
    <name type="scientific">Piloderma croceum (strain F 1598)</name>
    <dbReference type="NCBI Taxonomy" id="765440"/>
    <lineage>
        <taxon>Eukaryota</taxon>
        <taxon>Fungi</taxon>
        <taxon>Dikarya</taxon>
        <taxon>Basidiomycota</taxon>
        <taxon>Agaricomycotina</taxon>
        <taxon>Agaricomycetes</taxon>
        <taxon>Agaricomycetidae</taxon>
        <taxon>Atheliales</taxon>
        <taxon>Atheliaceae</taxon>
        <taxon>Piloderma</taxon>
    </lineage>
</organism>
<evidence type="ECO:0000313" key="3">
    <source>
        <dbReference type="Proteomes" id="UP000054166"/>
    </source>
</evidence>
<proteinExistence type="predicted"/>
<evidence type="ECO:0000256" key="1">
    <source>
        <dbReference type="SAM" id="MobiDB-lite"/>
    </source>
</evidence>
<feature type="compositionally biased region" description="Polar residues" evidence="1">
    <location>
        <begin position="1"/>
        <end position="13"/>
    </location>
</feature>
<dbReference type="HOGENOM" id="CLU_055848_0_0_1"/>